<dbReference type="PANTHER" id="PTHR32282">
    <property type="entry name" value="BINDING PROTEIN TRANSPEPTIDASE, PUTATIVE-RELATED"/>
    <property type="match status" value="1"/>
</dbReference>
<dbReference type="FunFam" id="1.10.3810.10:FF:000001">
    <property type="entry name" value="Penicillin-binding protein 1A"/>
    <property type="match status" value="1"/>
</dbReference>
<dbReference type="GO" id="GO:0008658">
    <property type="term" value="F:penicillin binding"/>
    <property type="evidence" value="ECO:0007669"/>
    <property type="project" value="InterPro"/>
</dbReference>
<dbReference type="GO" id="GO:0008360">
    <property type="term" value="P:regulation of cell shape"/>
    <property type="evidence" value="ECO:0007669"/>
    <property type="project" value="UniProtKB-KW"/>
</dbReference>
<dbReference type="Pfam" id="PF00905">
    <property type="entry name" value="Transpeptidase"/>
    <property type="match status" value="1"/>
</dbReference>
<evidence type="ECO:0000256" key="17">
    <source>
        <dbReference type="ARBA" id="ARBA00049902"/>
    </source>
</evidence>
<keyword evidence="13" id="KW-0472">Membrane</keyword>
<feature type="domain" description="Penicillin-binding protein transpeptidase" evidence="18">
    <location>
        <begin position="360"/>
        <end position="620"/>
    </location>
</feature>
<dbReference type="Proteomes" id="UP000193435">
    <property type="component" value="Unassembled WGS sequence"/>
</dbReference>
<dbReference type="InterPro" id="IPR001460">
    <property type="entry name" value="PCN-bd_Tpept"/>
</dbReference>
<keyword evidence="10" id="KW-0133">Cell shape</keyword>
<feature type="domain" description="Glycosyl transferase family 51" evidence="19">
    <location>
        <begin position="91"/>
        <end position="260"/>
    </location>
</feature>
<dbReference type="InterPro" id="IPR001264">
    <property type="entry name" value="Glyco_trans_51"/>
</dbReference>
<evidence type="ECO:0000259" key="18">
    <source>
        <dbReference type="Pfam" id="PF00905"/>
    </source>
</evidence>
<evidence type="ECO:0000256" key="4">
    <source>
        <dbReference type="ARBA" id="ARBA00022645"/>
    </source>
</evidence>
<dbReference type="Pfam" id="PF00912">
    <property type="entry name" value="Transgly"/>
    <property type="match status" value="1"/>
</dbReference>
<dbReference type="InterPro" id="IPR012338">
    <property type="entry name" value="Beta-lactam/transpept-like"/>
</dbReference>
<keyword evidence="11" id="KW-0573">Peptidoglycan synthesis</keyword>
<name>A0A1X7NSR6_9LACT</name>
<evidence type="ECO:0000256" key="6">
    <source>
        <dbReference type="ARBA" id="ARBA00022676"/>
    </source>
</evidence>
<dbReference type="SUPFAM" id="SSF56601">
    <property type="entry name" value="beta-lactamase/transpeptidase-like"/>
    <property type="match status" value="1"/>
</dbReference>
<evidence type="ECO:0000313" key="21">
    <source>
        <dbReference type="Proteomes" id="UP000193435"/>
    </source>
</evidence>
<evidence type="ECO:0000256" key="10">
    <source>
        <dbReference type="ARBA" id="ARBA00022960"/>
    </source>
</evidence>
<evidence type="ECO:0000256" key="8">
    <source>
        <dbReference type="ARBA" id="ARBA00022692"/>
    </source>
</evidence>
<dbReference type="PANTHER" id="PTHR32282:SF32">
    <property type="entry name" value="PENICILLIN-BINDING PROTEIN 2A"/>
    <property type="match status" value="1"/>
</dbReference>
<reference evidence="20 21" key="1">
    <citation type="submission" date="2017-04" db="EMBL/GenBank/DDBJ databases">
        <authorList>
            <person name="Afonso C.L."/>
            <person name="Miller P.J."/>
            <person name="Scott M.A."/>
            <person name="Spackman E."/>
            <person name="Goraichik I."/>
            <person name="Dimitrov K.M."/>
            <person name="Suarez D.L."/>
            <person name="Swayne D.E."/>
        </authorList>
    </citation>
    <scope>NUCLEOTIDE SEQUENCE [LARGE SCALE GENOMIC DNA]</scope>
    <source>
        <strain evidence="20 21">LMG26642</strain>
    </source>
</reference>
<dbReference type="Gene3D" id="6.20.370.110">
    <property type="match status" value="1"/>
</dbReference>
<dbReference type="Gene3D" id="1.10.3810.10">
    <property type="entry name" value="Biosynthetic peptidoglycan transglycosylase-like"/>
    <property type="match status" value="1"/>
</dbReference>
<comment type="catalytic activity">
    <reaction evidence="16">
        <text>Preferential cleavage: (Ac)2-L-Lys-D-Ala-|-D-Ala. Also transpeptidation of peptidyl-alanyl moieties that are N-acyl substituents of D-alanine.</text>
        <dbReference type="EC" id="3.4.16.4"/>
    </reaction>
</comment>
<keyword evidence="5" id="KW-0645">Protease</keyword>
<gene>
    <name evidence="20" type="ORF">SAMN04488700_2340</name>
</gene>
<evidence type="ECO:0000256" key="13">
    <source>
        <dbReference type="ARBA" id="ARBA00023136"/>
    </source>
</evidence>
<dbReference type="InterPro" id="IPR023346">
    <property type="entry name" value="Lysozyme-like_dom_sf"/>
</dbReference>
<comment type="catalytic activity">
    <reaction evidence="17">
        <text>[GlcNAc-(1-&gt;4)-Mur2Ac(oyl-L-Ala-gamma-D-Glu-L-Lys-D-Ala-D-Ala)](n)-di-trans,octa-cis-undecaprenyl diphosphate + beta-D-GlcNAc-(1-&gt;4)-Mur2Ac(oyl-L-Ala-gamma-D-Glu-L-Lys-D-Ala-D-Ala)-di-trans,octa-cis-undecaprenyl diphosphate = [GlcNAc-(1-&gt;4)-Mur2Ac(oyl-L-Ala-gamma-D-Glu-L-Lys-D-Ala-D-Ala)](n+1)-di-trans,octa-cis-undecaprenyl diphosphate + di-trans,octa-cis-undecaprenyl diphosphate + H(+)</text>
        <dbReference type="Rhea" id="RHEA:23708"/>
        <dbReference type="Rhea" id="RHEA-COMP:9602"/>
        <dbReference type="Rhea" id="RHEA-COMP:9603"/>
        <dbReference type="ChEBI" id="CHEBI:15378"/>
        <dbReference type="ChEBI" id="CHEBI:58405"/>
        <dbReference type="ChEBI" id="CHEBI:60033"/>
        <dbReference type="ChEBI" id="CHEBI:78435"/>
        <dbReference type="EC" id="2.4.99.28"/>
    </reaction>
</comment>
<dbReference type="GO" id="GO:0009252">
    <property type="term" value="P:peptidoglycan biosynthetic process"/>
    <property type="evidence" value="ECO:0007669"/>
    <property type="project" value="UniProtKB-KW"/>
</dbReference>
<dbReference type="EMBL" id="FXBJ01000002">
    <property type="protein sequence ID" value="SMH40260.1"/>
    <property type="molecule type" value="Genomic_DNA"/>
</dbReference>
<keyword evidence="12" id="KW-1133">Transmembrane helix</keyword>
<keyword evidence="7" id="KW-0808">Transferase</keyword>
<keyword evidence="15" id="KW-0961">Cell wall biogenesis/degradation</keyword>
<evidence type="ECO:0000256" key="15">
    <source>
        <dbReference type="ARBA" id="ARBA00023316"/>
    </source>
</evidence>
<dbReference type="GO" id="GO:0009002">
    <property type="term" value="F:serine-type D-Ala-D-Ala carboxypeptidase activity"/>
    <property type="evidence" value="ECO:0007669"/>
    <property type="project" value="UniProtKB-EC"/>
</dbReference>
<evidence type="ECO:0000256" key="1">
    <source>
        <dbReference type="ARBA" id="ARBA00007090"/>
    </source>
</evidence>
<evidence type="ECO:0000313" key="20">
    <source>
        <dbReference type="EMBL" id="SMH40260.1"/>
    </source>
</evidence>
<organism evidence="20 21">
    <name type="scientific">Carnobacterium iners</name>
    <dbReference type="NCBI Taxonomy" id="1073423"/>
    <lineage>
        <taxon>Bacteria</taxon>
        <taxon>Bacillati</taxon>
        <taxon>Bacillota</taxon>
        <taxon>Bacilli</taxon>
        <taxon>Lactobacillales</taxon>
        <taxon>Carnobacteriaceae</taxon>
        <taxon>Carnobacterium</taxon>
    </lineage>
</organism>
<comment type="similarity">
    <text evidence="2">In the N-terminal section; belongs to the glycosyltransferase 51 family.</text>
</comment>
<dbReference type="NCBIfam" id="TIGR02074">
    <property type="entry name" value="PBP_1a_fam"/>
    <property type="match status" value="1"/>
</dbReference>
<keyword evidence="3" id="KW-1003">Cell membrane</keyword>
<evidence type="ECO:0000259" key="19">
    <source>
        <dbReference type="Pfam" id="PF00912"/>
    </source>
</evidence>
<dbReference type="RefSeq" id="WP_085560359.1">
    <property type="nucleotide sequence ID" value="NZ_FOAH01000002.1"/>
</dbReference>
<keyword evidence="4" id="KW-0121">Carboxypeptidase</keyword>
<evidence type="ECO:0000256" key="5">
    <source>
        <dbReference type="ARBA" id="ARBA00022670"/>
    </source>
</evidence>
<dbReference type="AlphaFoldDB" id="A0A1X7NSR6"/>
<dbReference type="STRING" id="1073423.SAMN04488700_2340"/>
<evidence type="ECO:0000256" key="7">
    <source>
        <dbReference type="ARBA" id="ARBA00022679"/>
    </source>
</evidence>
<proteinExistence type="inferred from homology"/>
<evidence type="ECO:0000256" key="2">
    <source>
        <dbReference type="ARBA" id="ARBA00007739"/>
    </source>
</evidence>
<dbReference type="GO" id="GO:0071555">
    <property type="term" value="P:cell wall organization"/>
    <property type="evidence" value="ECO:0007669"/>
    <property type="project" value="UniProtKB-KW"/>
</dbReference>
<dbReference type="GO" id="GO:0008955">
    <property type="term" value="F:peptidoglycan glycosyltransferase activity"/>
    <property type="evidence" value="ECO:0007669"/>
    <property type="project" value="UniProtKB-EC"/>
</dbReference>
<dbReference type="GO" id="GO:0006508">
    <property type="term" value="P:proteolysis"/>
    <property type="evidence" value="ECO:0007669"/>
    <property type="project" value="UniProtKB-KW"/>
</dbReference>
<dbReference type="Gene3D" id="3.40.710.10">
    <property type="entry name" value="DD-peptidase/beta-lactamase superfamily"/>
    <property type="match status" value="1"/>
</dbReference>
<keyword evidence="21" id="KW-1185">Reference proteome</keyword>
<dbReference type="GO" id="GO:0030288">
    <property type="term" value="C:outer membrane-bounded periplasmic space"/>
    <property type="evidence" value="ECO:0007669"/>
    <property type="project" value="TreeGrafter"/>
</dbReference>
<keyword evidence="6" id="KW-0328">Glycosyltransferase</keyword>
<keyword evidence="9" id="KW-0378">Hydrolase</keyword>
<dbReference type="InterPro" id="IPR036950">
    <property type="entry name" value="PBP_transglycosylase"/>
</dbReference>
<keyword evidence="8" id="KW-0812">Transmembrane</keyword>
<dbReference type="OrthoDB" id="9766909at2"/>
<evidence type="ECO:0000256" key="12">
    <source>
        <dbReference type="ARBA" id="ARBA00022989"/>
    </source>
</evidence>
<sequence>MNFKNFFKKIVFHLTRLWQKSKPYLNRFKIRFKRIWKKIHATKIIILAFLLVSLFSSGYLLYLTKTLNVSTLKAGLEQTTTVYDIDGDEAGTLYSHKGSFIPLDTISPSIQATVISTEDKRFFDHKGFDIIGIARSAVGFVLNGGKISGGGSTISQQLAKNAYLTLDQTLIRKLKELFLAIEIEKQYTKNEILEMYLNNAYFGNGVWGVEDASHKYFGKNASDVSLTEAATIAGMLKAPTTYNPRDNMEKSILRRNIVLDLLIKNEGISKEIGEAAKNESLQLVDDYQQTKGYQYPYYFDAVIDEAITKHGLKEEELLNKGYKIYTSLDQNYQSRMDQTYKNDWLFSDASDGTLLQSGSVAMNPKTGGVYAIIGGRGEHTFRGFNRATQIKRQPGSIMKPLAVYTPALESGYDIDSILKDEKKAYGSDDYTPENYDFNYSGEVPMYQALAQSLNAPAVWLLDQIGLKKGIKKVEKFGIPVQEKDKYLGLALGGTTGGVSPLQMASAYTVFSNKGLRSEGFFITKIVDATGAIIIDNTEHKTKKVTSPEIAEKMTSMLMGVFTNGTASSNAPDGYKVAGKTGSTEVSFNNSGGTTDQWTVGYTPDIVVATWIGFDKTDENHYMGTGSSTGVGPLFKLQMQNILPKTPQTTFGTKSAEVIVGSQEENNSTQWGENFQQNITQWGEQFKKGLDQVKDKTNSLIERFKNR</sequence>
<evidence type="ECO:0000256" key="3">
    <source>
        <dbReference type="ARBA" id="ARBA00022475"/>
    </source>
</evidence>
<comment type="similarity">
    <text evidence="1">In the C-terminal section; belongs to the transpeptidase family.</text>
</comment>
<dbReference type="SUPFAM" id="SSF53955">
    <property type="entry name" value="Lysozyme-like"/>
    <property type="match status" value="1"/>
</dbReference>
<evidence type="ECO:0000256" key="16">
    <source>
        <dbReference type="ARBA" id="ARBA00034000"/>
    </source>
</evidence>
<evidence type="ECO:0000256" key="11">
    <source>
        <dbReference type="ARBA" id="ARBA00022984"/>
    </source>
</evidence>
<keyword evidence="14" id="KW-0511">Multifunctional enzyme</keyword>
<accession>A0A1X7NSR6</accession>
<dbReference type="InterPro" id="IPR050396">
    <property type="entry name" value="Glycosyltr_51/Transpeptidase"/>
</dbReference>
<evidence type="ECO:0000256" key="9">
    <source>
        <dbReference type="ARBA" id="ARBA00022801"/>
    </source>
</evidence>
<protein>
    <submittedName>
        <fullName evidence="20">Penicillin-binding protein 2A</fullName>
    </submittedName>
</protein>
<evidence type="ECO:0000256" key="14">
    <source>
        <dbReference type="ARBA" id="ARBA00023268"/>
    </source>
</evidence>